<dbReference type="Proteomes" id="UP000663193">
    <property type="component" value="Chromosome 6"/>
</dbReference>
<evidence type="ECO:0000313" key="3">
    <source>
        <dbReference type="EMBL" id="QRC95829.1"/>
    </source>
</evidence>
<proteinExistence type="predicted"/>
<sequence length="239" mass="25984">MSAKHHLHTAAAIPPHIDPALILAALHDHNTTLTLQALTQGHEKLPSTDPETLKDTYWYPTDIHPVTSYHVTEVIKFLPGVEWGKKYIKFPSVFQDTPTGVRTRADASGVIVRAEFRVVRGGAAAEVEGEGAGIGDAEWVLVEDVEVTCAWWLMPFVKGKMEQAHRGICSKVMEKVAMEQRQRAVAGVDSPNKGKGRADTAKDLPSVPPPEYSPGSPGSDAHAQRVDTPAQVPEKITYG</sequence>
<dbReference type="AlphaFoldDB" id="A0A7U2EZ86"/>
<feature type="domain" description="DUF7053" evidence="2">
    <location>
        <begin position="3"/>
        <end position="177"/>
    </location>
</feature>
<dbReference type="PANTHER" id="PTHR38117">
    <property type="entry name" value="NACHT AND WD40 DOMAIN PROTEIN"/>
    <property type="match status" value="1"/>
</dbReference>
<dbReference type="OrthoDB" id="4276610at2759"/>
<feature type="region of interest" description="Disordered" evidence="1">
    <location>
        <begin position="183"/>
        <end position="239"/>
    </location>
</feature>
<accession>A0A7U2EZ86</accession>
<dbReference type="KEGG" id="pno:SNOG_05481"/>
<evidence type="ECO:0000259" key="2">
    <source>
        <dbReference type="Pfam" id="PF23155"/>
    </source>
</evidence>
<gene>
    <name evidence="3" type="ORF">JI435_054810</name>
</gene>
<dbReference type="InterPro" id="IPR055481">
    <property type="entry name" value="DUF7053"/>
</dbReference>
<dbReference type="EMBL" id="CP069028">
    <property type="protein sequence ID" value="QRC95829.1"/>
    <property type="molecule type" value="Genomic_DNA"/>
</dbReference>
<protein>
    <recommendedName>
        <fullName evidence="2">DUF7053 domain-containing protein</fullName>
    </recommendedName>
</protein>
<dbReference type="VEuPathDB" id="FungiDB:JI435_054810"/>
<organism evidence="3 4">
    <name type="scientific">Phaeosphaeria nodorum (strain SN15 / ATCC MYA-4574 / FGSC 10173)</name>
    <name type="common">Glume blotch fungus</name>
    <name type="synonym">Parastagonospora nodorum</name>
    <dbReference type="NCBI Taxonomy" id="321614"/>
    <lineage>
        <taxon>Eukaryota</taxon>
        <taxon>Fungi</taxon>
        <taxon>Dikarya</taxon>
        <taxon>Ascomycota</taxon>
        <taxon>Pezizomycotina</taxon>
        <taxon>Dothideomycetes</taxon>
        <taxon>Pleosporomycetidae</taxon>
        <taxon>Pleosporales</taxon>
        <taxon>Pleosporineae</taxon>
        <taxon>Phaeosphaeriaceae</taxon>
        <taxon>Parastagonospora</taxon>
    </lineage>
</organism>
<dbReference type="PANTHER" id="PTHR38117:SF1">
    <property type="entry name" value="DUF3074 DOMAIN-CONTAINING PROTEIN"/>
    <property type="match status" value="1"/>
</dbReference>
<evidence type="ECO:0000313" key="4">
    <source>
        <dbReference type="Proteomes" id="UP000663193"/>
    </source>
</evidence>
<keyword evidence="4" id="KW-1185">Reference proteome</keyword>
<evidence type="ECO:0000256" key="1">
    <source>
        <dbReference type="SAM" id="MobiDB-lite"/>
    </source>
</evidence>
<name>A0A7U2EZ86_PHANO</name>
<dbReference type="Pfam" id="PF23155">
    <property type="entry name" value="DUF7053"/>
    <property type="match status" value="1"/>
</dbReference>
<reference evidence="4" key="1">
    <citation type="journal article" date="2021" name="BMC Genomics">
        <title>Chromosome-level genome assembly and manually-curated proteome of model necrotroph Parastagonospora nodorum Sn15 reveals a genome-wide trove of candidate effector homologs, and redundancy of virulence-related functions within an accessory chromosome.</title>
        <authorList>
            <person name="Bertazzoni S."/>
            <person name="Jones D.A.B."/>
            <person name="Phan H.T."/>
            <person name="Tan K.-C."/>
            <person name="Hane J.K."/>
        </authorList>
    </citation>
    <scope>NUCLEOTIDE SEQUENCE [LARGE SCALE GENOMIC DNA]</scope>
    <source>
        <strain evidence="4">SN15 / ATCC MYA-4574 / FGSC 10173)</strain>
    </source>
</reference>
<dbReference type="RefSeq" id="XP_001795885.1">
    <property type="nucleotide sequence ID" value="XM_001795833.1"/>
</dbReference>
<dbReference type="OMA" id="DTYWYPP"/>